<comment type="caution">
    <text evidence="1">The sequence shown here is derived from an EMBL/GenBank/DDBJ whole genome shotgun (WGS) entry which is preliminary data.</text>
</comment>
<organism evidence="1 2">
    <name type="scientific">Paramuricea clavata</name>
    <name type="common">Red gorgonian</name>
    <name type="synonym">Violescent sea-whip</name>
    <dbReference type="NCBI Taxonomy" id="317549"/>
    <lineage>
        <taxon>Eukaryota</taxon>
        <taxon>Metazoa</taxon>
        <taxon>Cnidaria</taxon>
        <taxon>Anthozoa</taxon>
        <taxon>Octocorallia</taxon>
        <taxon>Malacalcyonacea</taxon>
        <taxon>Plexauridae</taxon>
        <taxon>Paramuricea</taxon>
    </lineage>
</organism>
<dbReference type="AlphaFoldDB" id="A0A6S7I9M7"/>
<dbReference type="OrthoDB" id="5972980at2759"/>
<gene>
    <name evidence="1" type="ORF">PACLA_8A003499</name>
</gene>
<keyword evidence="2" id="KW-1185">Reference proteome</keyword>
<sequence>MQQQIGKHGVNVSKPLEKDVLTIMSGQNLDSTPHMKLFWEQQMRLLQTNKMGRRYHPQVIRFAWPIHCKSPSAYRESGDLILPSERVLRDYKNYFKPGAGITKENIEELKEKTSIYTGTIQQYVAVVMDEMKIQENLVSTNHQVLSKTVSTCLLECNDPSVVERFMRDVIEDYFGHQRTQLRGRSDNPSAKQFGYNDLTIAVKRAIVPSVNGNTGGRYGKAKWYTVSDDPVKKRKKK</sequence>
<dbReference type="EMBL" id="CACRXK020004468">
    <property type="protein sequence ID" value="CAB4002852.1"/>
    <property type="molecule type" value="Genomic_DNA"/>
</dbReference>
<name>A0A6S7I9M7_PARCT</name>
<dbReference type="Proteomes" id="UP001152795">
    <property type="component" value="Unassembled WGS sequence"/>
</dbReference>
<protein>
    <submittedName>
        <fullName evidence="1">Uncharacterized protein</fullName>
    </submittedName>
</protein>
<accession>A0A6S7I9M7</accession>
<evidence type="ECO:0000313" key="2">
    <source>
        <dbReference type="Proteomes" id="UP001152795"/>
    </source>
</evidence>
<proteinExistence type="predicted"/>
<evidence type="ECO:0000313" key="1">
    <source>
        <dbReference type="EMBL" id="CAB4002852.1"/>
    </source>
</evidence>
<reference evidence="1" key="1">
    <citation type="submission" date="2020-04" db="EMBL/GenBank/DDBJ databases">
        <authorList>
            <person name="Alioto T."/>
            <person name="Alioto T."/>
            <person name="Gomez Garrido J."/>
        </authorList>
    </citation>
    <scope>NUCLEOTIDE SEQUENCE</scope>
    <source>
        <strain evidence="1">A484AB</strain>
    </source>
</reference>